<dbReference type="CDD" id="cd03135">
    <property type="entry name" value="GATase1_DJ-1"/>
    <property type="match status" value="1"/>
</dbReference>
<dbReference type="FunFam" id="3.40.50.880:FF:000015">
    <property type="entry name" value="Protein DJ-1 homolog C"/>
    <property type="match status" value="1"/>
</dbReference>
<sequence>MESVYAFFADGFEEIEALSTVDILRRAGVNVKIVSVTPDEIVVGAHGVSVLCDVNFENCDFFDAKLLFLPGGMPGAATLSEHERLGRLLQRFAKEDKPIAAICAAPMVLGKLGILKGKRATCYPGFEPYLEGAECVSQHVVRDGNIITGMGPGAAVEFALALVELLVGKEKADELVDAMCIKR</sequence>
<keyword evidence="1" id="KW-0677">Repeat</keyword>
<dbReference type="InterPro" id="IPR029062">
    <property type="entry name" value="Class_I_gatase-like"/>
</dbReference>
<evidence type="ECO:0000259" key="2">
    <source>
        <dbReference type="Pfam" id="PF01965"/>
    </source>
</evidence>
<feature type="domain" description="DJ-1/PfpI" evidence="2">
    <location>
        <begin position="3"/>
        <end position="164"/>
    </location>
</feature>
<gene>
    <name evidence="3" type="ORF">EVA_15878</name>
</gene>
<dbReference type="AlphaFoldDB" id="J9G2K6"/>
<dbReference type="SUPFAM" id="SSF52317">
    <property type="entry name" value="Class I glutamine amidotransferase-like"/>
    <property type="match status" value="1"/>
</dbReference>
<dbReference type="GO" id="GO:0005737">
    <property type="term" value="C:cytoplasm"/>
    <property type="evidence" value="ECO:0007669"/>
    <property type="project" value="UniProtKB-ARBA"/>
</dbReference>
<organism evidence="3">
    <name type="scientific">gut metagenome</name>
    <dbReference type="NCBI Taxonomy" id="749906"/>
    <lineage>
        <taxon>unclassified sequences</taxon>
        <taxon>metagenomes</taxon>
        <taxon>organismal metagenomes</taxon>
    </lineage>
</organism>
<dbReference type="Pfam" id="PF01965">
    <property type="entry name" value="DJ-1_PfpI"/>
    <property type="match status" value="1"/>
</dbReference>
<dbReference type="InterPro" id="IPR002818">
    <property type="entry name" value="DJ-1/PfpI"/>
</dbReference>
<evidence type="ECO:0000256" key="1">
    <source>
        <dbReference type="ARBA" id="ARBA00022737"/>
    </source>
</evidence>
<dbReference type="EMBL" id="AMCI01005497">
    <property type="protein sequence ID" value="EJW96027.1"/>
    <property type="molecule type" value="Genomic_DNA"/>
</dbReference>
<dbReference type="NCBIfam" id="TIGR01383">
    <property type="entry name" value="not_thiJ"/>
    <property type="match status" value="1"/>
</dbReference>
<name>J9G2K6_9ZZZZ</name>
<evidence type="ECO:0000313" key="3">
    <source>
        <dbReference type="EMBL" id="EJW96027.1"/>
    </source>
</evidence>
<dbReference type="PANTHER" id="PTHR48094:SF12">
    <property type="entry name" value="PARKINSON DISEASE PROTEIN 7 HOMOLOG"/>
    <property type="match status" value="1"/>
</dbReference>
<reference evidence="3" key="1">
    <citation type="journal article" date="2012" name="PLoS ONE">
        <title>Gene sets for utilization of primary and secondary nutrition supplies in the distal gut of endangered iberian lynx.</title>
        <authorList>
            <person name="Alcaide M."/>
            <person name="Messina E."/>
            <person name="Richter M."/>
            <person name="Bargiela R."/>
            <person name="Peplies J."/>
            <person name="Huws S.A."/>
            <person name="Newbold C.J."/>
            <person name="Golyshin P.N."/>
            <person name="Simon M.A."/>
            <person name="Lopez G."/>
            <person name="Yakimov M.M."/>
            <person name="Ferrer M."/>
        </authorList>
    </citation>
    <scope>NUCLEOTIDE SEQUENCE</scope>
</reference>
<dbReference type="InterPro" id="IPR050325">
    <property type="entry name" value="Prot/Nucl_acid_deglycase"/>
</dbReference>
<dbReference type="Gene3D" id="3.40.50.880">
    <property type="match status" value="1"/>
</dbReference>
<dbReference type="PANTHER" id="PTHR48094">
    <property type="entry name" value="PROTEIN/NUCLEIC ACID DEGLYCASE DJ-1-RELATED"/>
    <property type="match status" value="1"/>
</dbReference>
<accession>J9G2K6</accession>
<protein>
    <submittedName>
        <fullName evidence="3">ThiJ/PfpI family protein</fullName>
    </submittedName>
</protein>
<comment type="caution">
    <text evidence="3">The sequence shown here is derived from an EMBL/GenBank/DDBJ whole genome shotgun (WGS) entry which is preliminary data.</text>
</comment>
<dbReference type="InterPro" id="IPR006287">
    <property type="entry name" value="DJ-1"/>
</dbReference>
<proteinExistence type="predicted"/>